<dbReference type="Pfam" id="PF07617">
    <property type="entry name" value="DUF1579"/>
    <property type="match status" value="1"/>
</dbReference>
<comment type="caution">
    <text evidence="1">The sequence shown here is derived from an EMBL/GenBank/DDBJ whole genome shotgun (WGS) entry which is preliminary data.</text>
</comment>
<dbReference type="Proteomes" id="UP001593833">
    <property type="component" value="Unassembled WGS sequence"/>
</dbReference>
<reference evidence="1 2" key="1">
    <citation type="submission" date="2024-09" db="EMBL/GenBank/DDBJ databases">
        <authorList>
            <person name="D'Angelo T."/>
        </authorList>
    </citation>
    <scope>NUCLEOTIDE SEQUENCE [LARGE SCALE GENOMIC DNA]</scope>
    <source>
        <strain evidence="1">SAG AM-320-E07</strain>
    </source>
</reference>
<organism evidence="1 2">
    <name type="scientific">Eiseniibacteriota bacterium</name>
    <dbReference type="NCBI Taxonomy" id="2212470"/>
    <lineage>
        <taxon>Bacteria</taxon>
        <taxon>Candidatus Eiseniibacteriota</taxon>
    </lineage>
</organism>
<gene>
    <name evidence="1" type="ORF">ACFL6M_02650</name>
</gene>
<name>A0ABV6YJF7_UNCEI</name>
<keyword evidence="2" id="KW-1185">Reference proteome</keyword>
<sequence>MSTAVYTSAGNFDPSGKVLTMFGEMDEPMTGEVAKTSIYIVRVIDEHKHVFEIHDPVLGEGHTTVIETVYTRK</sequence>
<accession>A0ABV6YJF7</accession>
<evidence type="ECO:0000313" key="1">
    <source>
        <dbReference type="EMBL" id="MFC1572477.1"/>
    </source>
</evidence>
<evidence type="ECO:0000313" key="2">
    <source>
        <dbReference type="Proteomes" id="UP001593833"/>
    </source>
</evidence>
<proteinExistence type="predicted"/>
<dbReference type="InterPro" id="IPR011473">
    <property type="entry name" value="DUF1579"/>
</dbReference>
<dbReference type="EMBL" id="JBHPKH010000018">
    <property type="protein sequence ID" value="MFC1572477.1"/>
    <property type="molecule type" value="Genomic_DNA"/>
</dbReference>
<protein>
    <submittedName>
        <fullName evidence="1">DUF1579 family protein</fullName>
    </submittedName>
</protein>